<comment type="caution">
    <text evidence="2">The sequence shown here is derived from an EMBL/GenBank/DDBJ whole genome shotgun (WGS) entry which is preliminary data.</text>
</comment>
<dbReference type="EMBL" id="JBHGCJ010000002">
    <property type="protein sequence ID" value="MFG6108504.1"/>
    <property type="molecule type" value="Genomic_DNA"/>
</dbReference>
<dbReference type="Proteomes" id="UP001605261">
    <property type="component" value="Unassembled WGS sequence"/>
</dbReference>
<dbReference type="NCBIfam" id="NF047650">
    <property type="entry name" value="lipo_NMCC_0638"/>
    <property type="match status" value="1"/>
</dbReference>
<protein>
    <submittedName>
        <fullName evidence="2">Uncharacterized protein</fullName>
    </submittedName>
</protein>
<gene>
    <name evidence="2" type="ORF">ACEU0G_002445</name>
</gene>
<proteinExistence type="predicted"/>
<feature type="signal peptide" evidence="1">
    <location>
        <begin position="1"/>
        <end position="19"/>
    </location>
</feature>
<evidence type="ECO:0000313" key="3">
    <source>
        <dbReference type="Proteomes" id="UP001605261"/>
    </source>
</evidence>
<sequence length="198" mass="21005">MRHLSWALAGLLLSPLAAAQPAQPASPATQADTFNQLFGTTCMTHLNSVDGLTAWMAARNLAPLDDTVAQSFLHGTPGRAWAITLDGDQYAVSRTDAGLCAVYARRMDGEQLQSRFAALVSKAPAPMTARQTPSPASSTATRRSVSYLWSWPDEATSGLLFTLTTSSDPDAPLQAMMSLARTRLDDDVAAKAAPPSAR</sequence>
<feature type="chain" id="PRO_5045105265" evidence="1">
    <location>
        <begin position="20"/>
        <end position="198"/>
    </location>
</feature>
<organism evidence="2 3">
    <name type="scientific">Stenotrophomonas nematodicola</name>
    <dbReference type="NCBI Taxonomy" id="2656746"/>
    <lineage>
        <taxon>Bacteria</taxon>
        <taxon>Pseudomonadati</taxon>
        <taxon>Pseudomonadota</taxon>
        <taxon>Gammaproteobacteria</taxon>
        <taxon>Lysobacterales</taxon>
        <taxon>Lysobacteraceae</taxon>
        <taxon>Stenotrophomonas</taxon>
    </lineage>
</organism>
<keyword evidence="3" id="KW-1185">Reference proteome</keyword>
<name>A0ABW7CUQ8_9GAMM</name>
<evidence type="ECO:0000313" key="2">
    <source>
        <dbReference type="EMBL" id="MFG6108504.1"/>
    </source>
</evidence>
<accession>A0ABW7CUQ8</accession>
<reference evidence="2 3" key="1">
    <citation type="submission" date="2024-09" db="EMBL/GenBank/DDBJ databases">
        <authorList>
            <consortium name="All-Russian atlas of soil microorganisms"/>
            <consortium name="as a basis for the search for new antimicrobial producers and enzymes with unique properties"/>
            <person name="Sokolova E.A."/>
            <person name="Voronina E.N."/>
        </authorList>
    </citation>
    <scope>NUCLEOTIDE SEQUENCE [LARGE SCALE GENOMIC DNA]</scope>
    <source>
        <strain evidence="2 3">AF-22b-331.1</strain>
    </source>
</reference>
<keyword evidence="1" id="KW-0732">Signal</keyword>
<dbReference type="RefSeq" id="WP_394161712.1">
    <property type="nucleotide sequence ID" value="NZ_JBHGCJ010000002.1"/>
</dbReference>
<evidence type="ECO:0000256" key="1">
    <source>
        <dbReference type="SAM" id="SignalP"/>
    </source>
</evidence>